<name>A0AAD9HBN6_9PEZI</name>
<accession>A0AAD9HBN6</accession>
<protein>
    <submittedName>
        <fullName evidence="2">Uncharacterized protein</fullName>
    </submittedName>
</protein>
<dbReference type="EMBL" id="MU842927">
    <property type="protein sequence ID" value="KAK2025870.1"/>
    <property type="molecule type" value="Genomic_DNA"/>
</dbReference>
<dbReference type="AlphaFoldDB" id="A0AAD9HBN6"/>
<organism evidence="2 3">
    <name type="scientific">Colletotrichum zoysiae</name>
    <dbReference type="NCBI Taxonomy" id="1216348"/>
    <lineage>
        <taxon>Eukaryota</taxon>
        <taxon>Fungi</taxon>
        <taxon>Dikarya</taxon>
        <taxon>Ascomycota</taxon>
        <taxon>Pezizomycotina</taxon>
        <taxon>Sordariomycetes</taxon>
        <taxon>Hypocreomycetidae</taxon>
        <taxon>Glomerellales</taxon>
        <taxon>Glomerellaceae</taxon>
        <taxon>Colletotrichum</taxon>
        <taxon>Colletotrichum graminicola species complex</taxon>
    </lineage>
</organism>
<comment type="caution">
    <text evidence="2">The sequence shown here is derived from an EMBL/GenBank/DDBJ whole genome shotgun (WGS) entry which is preliminary data.</text>
</comment>
<proteinExistence type="predicted"/>
<evidence type="ECO:0000313" key="3">
    <source>
        <dbReference type="Proteomes" id="UP001232148"/>
    </source>
</evidence>
<feature type="compositionally biased region" description="Low complexity" evidence="1">
    <location>
        <begin position="217"/>
        <end position="227"/>
    </location>
</feature>
<gene>
    <name evidence="2" type="ORF">LX32DRAFT_655134</name>
</gene>
<feature type="region of interest" description="Disordered" evidence="1">
    <location>
        <begin position="201"/>
        <end position="258"/>
    </location>
</feature>
<sequence length="258" mass="28354">MKAELLPSLIRFDYGIPLGLTRYRNSTSLLGFPRLVTFFRYQCRDLEMPEGTVIKRVRFPDPNLQKVSWTALCYVAYQEASLSLARVAAMALRDVEAMVASLLVVEADTDRHPVTGLGQMACEADGRLRRVTNLAPGTNQALVSLGHTTADQVRAMAMVVLLPVAHTDVAPSERPEADSLISLAPFEKCTVYAVEAADGLSGSDTFTRDDGPDDNADNNNNCQNNGQSNGGGLDHYSSPDSFQEQIQKPKCRRWTEEE</sequence>
<evidence type="ECO:0000256" key="1">
    <source>
        <dbReference type="SAM" id="MobiDB-lite"/>
    </source>
</evidence>
<keyword evidence="3" id="KW-1185">Reference proteome</keyword>
<dbReference type="Proteomes" id="UP001232148">
    <property type="component" value="Unassembled WGS sequence"/>
</dbReference>
<reference evidence="2" key="1">
    <citation type="submission" date="2021-06" db="EMBL/GenBank/DDBJ databases">
        <title>Comparative genomics, transcriptomics and evolutionary studies reveal genomic signatures of adaptation to plant cell wall in hemibiotrophic fungi.</title>
        <authorList>
            <consortium name="DOE Joint Genome Institute"/>
            <person name="Baroncelli R."/>
            <person name="Diaz J.F."/>
            <person name="Benocci T."/>
            <person name="Peng M."/>
            <person name="Battaglia E."/>
            <person name="Haridas S."/>
            <person name="Andreopoulos W."/>
            <person name="Labutti K."/>
            <person name="Pangilinan J."/>
            <person name="Floch G.L."/>
            <person name="Makela M.R."/>
            <person name="Henrissat B."/>
            <person name="Grigoriev I.V."/>
            <person name="Crouch J.A."/>
            <person name="De Vries R.P."/>
            <person name="Sukno S.A."/>
            <person name="Thon M.R."/>
        </authorList>
    </citation>
    <scope>NUCLEOTIDE SEQUENCE</scope>
    <source>
        <strain evidence="2">MAFF235873</strain>
    </source>
</reference>
<evidence type="ECO:0000313" key="2">
    <source>
        <dbReference type="EMBL" id="KAK2025870.1"/>
    </source>
</evidence>